<accession>A0ABX4UAK3</accession>
<evidence type="ECO:0000259" key="2">
    <source>
        <dbReference type="Pfam" id="PF22055"/>
    </source>
</evidence>
<dbReference type="CDD" id="cd16170">
    <property type="entry name" value="MvaT_DBD"/>
    <property type="match status" value="1"/>
</dbReference>
<evidence type="ECO:0000313" key="4">
    <source>
        <dbReference type="Proteomes" id="UP000234744"/>
    </source>
</evidence>
<feature type="region of interest" description="Disordered" evidence="1">
    <location>
        <begin position="66"/>
        <end position="111"/>
    </location>
</feature>
<dbReference type="NCBIfam" id="NF041859">
    <property type="entry name" value="silencer_MvaTU"/>
    <property type="match status" value="1"/>
</dbReference>
<evidence type="ECO:0000313" key="3">
    <source>
        <dbReference type="EMBL" id="PLV16587.1"/>
    </source>
</evidence>
<feature type="compositionally biased region" description="Polar residues" evidence="1">
    <location>
        <begin position="66"/>
        <end position="75"/>
    </location>
</feature>
<protein>
    <submittedName>
        <fullName evidence="3">H-NS histone</fullName>
    </submittedName>
</protein>
<proteinExistence type="predicted"/>
<keyword evidence="4" id="KW-1185">Reference proteome</keyword>
<name>A0ABX4UAK3_PSEDL</name>
<dbReference type="RefSeq" id="WP_102084019.1">
    <property type="nucleotide sequence ID" value="NZ_PJCJ01000001.1"/>
</dbReference>
<comment type="caution">
    <text evidence="3">The sequence shown here is derived from an EMBL/GenBank/DDBJ whole genome shotgun (WGS) entry which is preliminary data.</text>
</comment>
<feature type="domain" description="MvaT DNA-binding" evidence="2">
    <location>
        <begin position="95"/>
        <end position="131"/>
    </location>
</feature>
<reference evidence="3 4" key="1">
    <citation type="submission" date="2017-12" db="EMBL/GenBank/DDBJ databases">
        <title>Detection of the carbapenemase gene blaVIM-5 in members of the Pseudomonas putida group isolated from polluted Nigerian wetlands.</title>
        <authorList>
            <person name="Adelowo O."/>
            <person name="Vollmers J."/>
            <person name="Maeusezahl I."/>
            <person name="Kaster A.-K."/>
            <person name="Mueller J.A."/>
        </authorList>
    </citation>
    <scope>NUCLEOTIDE SEQUENCE [LARGE SCALE GENOMIC DNA]</scope>
    <source>
        <strain evidence="3 4">MR69</strain>
    </source>
</reference>
<dbReference type="EMBL" id="PJCJ01000001">
    <property type="protein sequence ID" value="PLV16587.1"/>
    <property type="molecule type" value="Genomic_DNA"/>
</dbReference>
<dbReference type="Pfam" id="PF22055">
    <property type="entry name" value="MvaT_DBD"/>
    <property type="match status" value="1"/>
</dbReference>
<evidence type="ECO:0000256" key="1">
    <source>
        <dbReference type="SAM" id="MobiDB-lite"/>
    </source>
</evidence>
<gene>
    <name evidence="3" type="ORF">CXG47_00070</name>
</gene>
<sequence length="133" mass="15338">MDKLAEIFRVNRRLDSEYQAADSLIRDAEVIKGLRFLTELDSLAAKYQFEPRDILVLLRPELADQQGSMNATNPESEAIPKLSKPSSKKNERPIKRYRNPRTGEVLETRGANNGKLKQWKSEFGAELVESWRY</sequence>
<organism evidence="3 4">
    <name type="scientific">Pseudomonas plecoglossicida</name>
    <dbReference type="NCBI Taxonomy" id="70775"/>
    <lineage>
        <taxon>Bacteria</taxon>
        <taxon>Pseudomonadati</taxon>
        <taxon>Pseudomonadota</taxon>
        <taxon>Gammaproteobacteria</taxon>
        <taxon>Pseudomonadales</taxon>
        <taxon>Pseudomonadaceae</taxon>
        <taxon>Pseudomonas</taxon>
    </lineage>
</organism>
<dbReference type="Proteomes" id="UP000234744">
    <property type="component" value="Unassembled WGS sequence"/>
</dbReference>
<dbReference type="InterPro" id="IPR035616">
    <property type="entry name" value="MvaT_DBD"/>
</dbReference>